<dbReference type="GO" id="GO:0003677">
    <property type="term" value="F:DNA binding"/>
    <property type="evidence" value="ECO:0007669"/>
    <property type="project" value="InterPro"/>
</dbReference>
<dbReference type="InterPro" id="IPR041657">
    <property type="entry name" value="HTH_17"/>
</dbReference>
<reference evidence="2" key="1">
    <citation type="submission" date="2020-12" db="EMBL/GenBank/DDBJ databases">
        <title>The genome sequence of Inhella sp. 1Y17.</title>
        <authorList>
            <person name="Liu Y."/>
        </authorList>
    </citation>
    <scope>NUCLEOTIDE SEQUENCE</scope>
    <source>
        <strain evidence="2">1Y17</strain>
    </source>
</reference>
<dbReference type="EMBL" id="JAEDAK010000008">
    <property type="protein sequence ID" value="MBH9577765.1"/>
    <property type="molecule type" value="Genomic_DNA"/>
</dbReference>
<evidence type="ECO:0000313" key="3">
    <source>
        <dbReference type="Proteomes" id="UP000613266"/>
    </source>
</evidence>
<dbReference type="RefSeq" id="WP_198111540.1">
    <property type="nucleotide sequence ID" value="NZ_JAEDAK010000008.1"/>
</dbReference>
<feature type="domain" description="Helix-turn-helix" evidence="1">
    <location>
        <begin position="16"/>
        <end position="62"/>
    </location>
</feature>
<comment type="caution">
    <text evidence="2">The sequence shown here is derived from an EMBL/GenBank/DDBJ whole genome shotgun (WGS) entry which is preliminary data.</text>
</comment>
<proteinExistence type="predicted"/>
<dbReference type="AlphaFoldDB" id="A0A931J3Y6"/>
<name>A0A931J3Y6_9BURK</name>
<evidence type="ECO:0000259" key="1">
    <source>
        <dbReference type="Pfam" id="PF12728"/>
    </source>
</evidence>
<dbReference type="InterPro" id="IPR010093">
    <property type="entry name" value="SinI_DNA-bd"/>
</dbReference>
<dbReference type="InterPro" id="IPR009061">
    <property type="entry name" value="DNA-bd_dom_put_sf"/>
</dbReference>
<accession>A0A931J3Y6</accession>
<evidence type="ECO:0000313" key="2">
    <source>
        <dbReference type="EMBL" id="MBH9577765.1"/>
    </source>
</evidence>
<organism evidence="2 3">
    <name type="scientific">Inhella proteolytica</name>
    <dbReference type="NCBI Taxonomy" id="2795029"/>
    <lineage>
        <taxon>Bacteria</taxon>
        <taxon>Pseudomonadati</taxon>
        <taxon>Pseudomonadota</taxon>
        <taxon>Betaproteobacteria</taxon>
        <taxon>Burkholderiales</taxon>
        <taxon>Sphaerotilaceae</taxon>
        <taxon>Inhella</taxon>
    </lineage>
</organism>
<protein>
    <submittedName>
        <fullName evidence="2">Helix-turn-helix domain-containing protein</fullName>
    </submittedName>
</protein>
<dbReference type="Pfam" id="PF12728">
    <property type="entry name" value="HTH_17"/>
    <property type="match status" value="1"/>
</dbReference>
<dbReference type="Proteomes" id="UP000613266">
    <property type="component" value="Unassembled WGS sequence"/>
</dbReference>
<keyword evidence="3" id="KW-1185">Reference proteome</keyword>
<sequence length="68" mass="7605">MKPTDTQSRTVLRPLQAAEYLNISRSFLYKLIKDGQIARLKLGGRASGFLRADLDAWLLKQREAATAA</sequence>
<gene>
    <name evidence="2" type="ORF">I7X39_12715</name>
</gene>
<dbReference type="NCBIfam" id="TIGR01764">
    <property type="entry name" value="excise"/>
    <property type="match status" value="1"/>
</dbReference>
<dbReference type="SUPFAM" id="SSF46955">
    <property type="entry name" value="Putative DNA-binding domain"/>
    <property type="match status" value="1"/>
</dbReference>